<accession>A0A9E9LZZ1</accession>
<dbReference type="AlphaFoldDB" id="A0A9E9LZZ1"/>
<proteinExistence type="predicted"/>
<dbReference type="KEGG" id="ovb:NB640_12135"/>
<name>A0A9E9LZZ1_9BURK</name>
<dbReference type="RefSeq" id="WP_269308957.1">
    <property type="nucleotide sequence ID" value="NZ_CP098242.1"/>
</dbReference>
<sequence>MTETPFRWDITRAGQLGSLLGEAPRQPVSTDDEMRPCCVRIIAFAGNSDLVFVGRSPESFFDLLSGMLFDTTWQELRY</sequence>
<dbReference type="Proteomes" id="UP001156215">
    <property type="component" value="Chromosome"/>
</dbReference>
<evidence type="ECO:0000313" key="2">
    <source>
        <dbReference type="Proteomes" id="UP001156215"/>
    </source>
</evidence>
<reference evidence="1" key="1">
    <citation type="journal article" date="2022" name="Front. Microbiol.">
        <title>New perspectives on an old grouping: The genomic and phenotypic variability of Oxalobacter formigenes and the implications for calcium oxalate stone prevention.</title>
        <authorList>
            <person name="Chmiel J.A."/>
            <person name="Carr C."/>
            <person name="Stuivenberg G.A."/>
            <person name="Venema R."/>
            <person name="Chanyi R.M."/>
            <person name="Al K.F."/>
            <person name="Giguere D."/>
            <person name="Say H."/>
            <person name="Akouris P.P."/>
            <person name="Dominguez Romero S.A."/>
            <person name="Kwong A."/>
            <person name="Tai V."/>
            <person name="Koval S.F."/>
            <person name="Razvi H."/>
            <person name="Bjazevic J."/>
            <person name="Burton J.P."/>
        </authorList>
    </citation>
    <scope>NUCLEOTIDE SEQUENCE</scope>
    <source>
        <strain evidence="1">WoOx3</strain>
    </source>
</reference>
<evidence type="ECO:0000313" key="1">
    <source>
        <dbReference type="EMBL" id="WAW09953.1"/>
    </source>
</evidence>
<dbReference type="EMBL" id="CP098242">
    <property type="protein sequence ID" value="WAW09953.1"/>
    <property type="molecule type" value="Genomic_DNA"/>
</dbReference>
<protein>
    <submittedName>
        <fullName evidence="1">Uncharacterized protein</fullName>
    </submittedName>
</protein>
<keyword evidence="2" id="KW-1185">Reference proteome</keyword>
<gene>
    <name evidence="1" type="ORF">NB640_12135</name>
</gene>
<organism evidence="1 2">
    <name type="scientific">Oxalobacter vibrioformis</name>
    <dbReference type="NCBI Taxonomy" id="933080"/>
    <lineage>
        <taxon>Bacteria</taxon>
        <taxon>Pseudomonadati</taxon>
        <taxon>Pseudomonadota</taxon>
        <taxon>Betaproteobacteria</taxon>
        <taxon>Burkholderiales</taxon>
        <taxon>Oxalobacteraceae</taxon>
        <taxon>Oxalobacter</taxon>
    </lineage>
</organism>